<dbReference type="Proteomes" id="UP001417504">
    <property type="component" value="Unassembled WGS sequence"/>
</dbReference>
<keyword evidence="3" id="KW-1185">Reference proteome</keyword>
<sequence length="71" mass="7928">MARIDAKDRFEVKVDLIAWMALLDPQGDWELRGARALDNLRTATGGVSLERLHTLLEDHSGGESIPKPFNL</sequence>
<dbReference type="AlphaFoldDB" id="A0AAP0KMJ5"/>
<name>A0AAP0KMJ5_9MAGN</name>
<dbReference type="PANTHER" id="PTHR35289:SF1">
    <property type="entry name" value="ATP SYNTHASE 9 MITOCHONDRIAL-RELATED"/>
    <property type="match status" value="1"/>
</dbReference>
<feature type="domain" description="DUF8018" evidence="1">
    <location>
        <begin position="1"/>
        <end position="59"/>
    </location>
</feature>
<comment type="caution">
    <text evidence="2">The sequence shown here is derived from an EMBL/GenBank/DDBJ whole genome shotgun (WGS) entry which is preliminary data.</text>
</comment>
<dbReference type="InterPro" id="IPR058331">
    <property type="entry name" value="DUF8018"/>
</dbReference>
<evidence type="ECO:0000313" key="2">
    <source>
        <dbReference type="EMBL" id="KAK9154488.1"/>
    </source>
</evidence>
<dbReference type="EMBL" id="JBBNAE010000001">
    <property type="protein sequence ID" value="KAK9154488.1"/>
    <property type="molecule type" value="Genomic_DNA"/>
</dbReference>
<reference evidence="2 3" key="1">
    <citation type="submission" date="2024-01" db="EMBL/GenBank/DDBJ databases">
        <title>Genome assemblies of Stephania.</title>
        <authorList>
            <person name="Yang L."/>
        </authorList>
    </citation>
    <scope>NUCLEOTIDE SEQUENCE [LARGE SCALE GENOMIC DNA]</scope>
    <source>
        <strain evidence="2">QJT</strain>
        <tissue evidence="2">Leaf</tissue>
    </source>
</reference>
<evidence type="ECO:0000313" key="3">
    <source>
        <dbReference type="Proteomes" id="UP001417504"/>
    </source>
</evidence>
<protein>
    <recommendedName>
        <fullName evidence="1">DUF8018 domain-containing protein</fullName>
    </recommendedName>
</protein>
<proteinExistence type="predicted"/>
<dbReference type="InterPro" id="IPR052694">
    <property type="entry name" value="Mt_uS3-like"/>
</dbReference>
<evidence type="ECO:0000259" key="1">
    <source>
        <dbReference type="Pfam" id="PF26057"/>
    </source>
</evidence>
<dbReference type="Pfam" id="PF26057">
    <property type="entry name" value="DUF8018"/>
    <property type="match status" value="1"/>
</dbReference>
<organism evidence="2 3">
    <name type="scientific">Stephania japonica</name>
    <dbReference type="NCBI Taxonomy" id="461633"/>
    <lineage>
        <taxon>Eukaryota</taxon>
        <taxon>Viridiplantae</taxon>
        <taxon>Streptophyta</taxon>
        <taxon>Embryophyta</taxon>
        <taxon>Tracheophyta</taxon>
        <taxon>Spermatophyta</taxon>
        <taxon>Magnoliopsida</taxon>
        <taxon>Ranunculales</taxon>
        <taxon>Menispermaceae</taxon>
        <taxon>Menispermoideae</taxon>
        <taxon>Cissampelideae</taxon>
        <taxon>Stephania</taxon>
    </lineage>
</organism>
<dbReference type="PANTHER" id="PTHR35289">
    <property type="entry name" value="TRANSMEMBRANE PROTEIN"/>
    <property type="match status" value="1"/>
</dbReference>
<accession>A0AAP0KMJ5</accession>
<gene>
    <name evidence="2" type="ORF">Sjap_001968</name>
</gene>